<evidence type="ECO:0000259" key="6">
    <source>
        <dbReference type="PROSITE" id="PS50109"/>
    </source>
</evidence>
<keyword evidence="3 5" id="KW-0597">Phosphoprotein</keyword>
<evidence type="ECO:0000313" key="8">
    <source>
        <dbReference type="EMBL" id="SNR76165.1"/>
    </source>
</evidence>
<dbReference type="SUPFAM" id="SSF47384">
    <property type="entry name" value="Homodimeric domain of signal transducing histidine kinase"/>
    <property type="match status" value="1"/>
</dbReference>
<dbReference type="Proteomes" id="UP000198324">
    <property type="component" value="Unassembled WGS sequence"/>
</dbReference>
<protein>
    <recommendedName>
        <fullName evidence="2">histidine kinase</fullName>
        <ecNumber evidence="2">2.7.13.3</ecNumber>
    </recommendedName>
</protein>
<sequence>MTKSRILVVDDERIVNLDIQGALVRLGYEVAGAAFSGEDALRLALSAAPDLVLMDVRLDGGMDGTEAALGIAQAVDVPVVFLTAYSDERTMRRALSAAPFGYLIKPFEDRELRGVIELALAKHTVERDLRRARRAAEEADQAKTAFLGTLSHELRTPMNGILGMAELMLLSELTPEQRENMVQLKDCARAMTGVLNQLLDYTMLELPGWEVSLREFAPLAFLEAAAREHRPVAEAKGLVFRLAPGPLPERALTEPERLRQALDQLLKNAATFTMSGSVTLSAAQDPSVRLPCGAPALRFSVADTGPGIAPENAARLFASFTQGSNFLTRGVGGLGLGLAACRNLVESLGGTVQVEGAPGGGSVFHLLIPLRLPPQDGGVLAGIPVLLAHGGAADGAPLVPALDAAGAEVLGVCGGGQAAEALLMRPLGAVVFSPTLSVADALALARMVRMGVTRARADTPLVAVLAPQNAREMERCLLTGMDAAQTDPNDMPGLIGRLARLVRRGRRPAETHHRQGADT</sequence>
<keyword evidence="4" id="KW-0902">Two-component regulatory system</keyword>
<keyword evidence="8" id="KW-0808">Transferase</keyword>
<dbReference type="Gene3D" id="3.30.565.10">
    <property type="entry name" value="Histidine kinase-like ATPase, C-terminal domain"/>
    <property type="match status" value="1"/>
</dbReference>
<dbReference type="AlphaFoldDB" id="A0A238YYH3"/>
<dbReference type="Gene3D" id="1.10.287.130">
    <property type="match status" value="1"/>
</dbReference>
<dbReference type="GO" id="GO:0000155">
    <property type="term" value="F:phosphorelay sensor kinase activity"/>
    <property type="evidence" value="ECO:0007669"/>
    <property type="project" value="InterPro"/>
</dbReference>
<dbReference type="PANTHER" id="PTHR45339">
    <property type="entry name" value="HYBRID SIGNAL TRANSDUCTION HISTIDINE KINASE J"/>
    <property type="match status" value="1"/>
</dbReference>
<evidence type="ECO:0000259" key="7">
    <source>
        <dbReference type="PROSITE" id="PS50110"/>
    </source>
</evidence>
<name>A0A238YYH3_9BACT</name>
<dbReference type="PRINTS" id="PR00344">
    <property type="entry name" value="BCTRLSENSOR"/>
</dbReference>
<dbReference type="InterPro" id="IPR001789">
    <property type="entry name" value="Sig_transdc_resp-reg_receiver"/>
</dbReference>
<dbReference type="CDD" id="cd00082">
    <property type="entry name" value="HisKA"/>
    <property type="match status" value="1"/>
</dbReference>
<feature type="domain" description="Histidine kinase" evidence="6">
    <location>
        <begin position="149"/>
        <end position="372"/>
    </location>
</feature>
<dbReference type="RefSeq" id="WP_179216893.1">
    <property type="nucleotide sequence ID" value="NZ_FZOC01000002.1"/>
</dbReference>
<feature type="modified residue" description="4-aspartylphosphate" evidence="5">
    <location>
        <position position="55"/>
    </location>
</feature>
<evidence type="ECO:0000256" key="5">
    <source>
        <dbReference type="PROSITE-ProRule" id="PRU00169"/>
    </source>
</evidence>
<dbReference type="Pfam" id="PF02518">
    <property type="entry name" value="HATPase_c"/>
    <property type="match status" value="1"/>
</dbReference>
<evidence type="ECO:0000256" key="2">
    <source>
        <dbReference type="ARBA" id="ARBA00012438"/>
    </source>
</evidence>
<dbReference type="SUPFAM" id="SSF55874">
    <property type="entry name" value="ATPase domain of HSP90 chaperone/DNA topoisomerase II/histidine kinase"/>
    <property type="match status" value="1"/>
</dbReference>
<dbReference type="InterPro" id="IPR036890">
    <property type="entry name" value="HATPase_C_sf"/>
</dbReference>
<dbReference type="InterPro" id="IPR003594">
    <property type="entry name" value="HATPase_dom"/>
</dbReference>
<dbReference type="PROSITE" id="PS50109">
    <property type="entry name" value="HIS_KIN"/>
    <property type="match status" value="1"/>
</dbReference>
<accession>A0A238YYH3</accession>
<dbReference type="InterPro" id="IPR005467">
    <property type="entry name" value="His_kinase_dom"/>
</dbReference>
<comment type="catalytic activity">
    <reaction evidence="1">
        <text>ATP + protein L-histidine = ADP + protein N-phospho-L-histidine.</text>
        <dbReference type="EC" id="2.7.13.3"/>
    </reaction>
</comment>
<gene>
    <name evidence="8" type="ORF">SAMN04488503_1099</name>
</gene>
<dbReference type="InterPro" id="IPR004358">
    <property type="entry name" value="Sig_transdc_His_kin-like_C"/>
</dbReference>
<dbReference type="Pfam" id="PF00072">
    <property type="entry name" value="Response_reg"/>
    <property type="match status" value="1"/>
</dbReference>
<dbReference type="EC" id="2.7.13.3" evidence="2"/>
<evidence type="ECO:0000256" key="4">
    <source>
        <dbReference type="ARBA" id="ARBA00023012"/>
    </source>
</evidence>
<feature type="domain" description="Response regulatory" evidence="7">
    <location>
        <begin position="5"/>
        <end position="120"/>
    </location>
</feature>
<dbReference type="InterPro" id="IPR011006">
    <property type="entry name" value="CheY-like_superfamily"/>
</dbReference>
<dbReference type="SMART" id="SM00388">
    <property type="entry name" value="HisKA"/>
    <property type="match status" value="1"/>
</dbReference>
<dbReference type="InterPro" id="IPR003661">
    <property type="entry name" value="HisK_dim/P_dom"/>
</dbReference>
<dbReference type="SMART" id="SM00448">
    <property type="entry name" value="REC"/>
    <property type="match status" value="1"/>
</dbReference>
<evidence type="ECO:0000313" key="9">
    <source>
        <dbReference type="Proteomes" id="UP000198324"/>
    </source>
</evidence>
<dbReference type="Gene3D" id="3.40.50.2300">
    <property type="match status" value="1"/>
</dbReference>
<proteinExistence type="predicted"/>
<dbReference type="CDD" id="cd17534">
    <property type="entry name" value="REC_DC-like"/>
    <property type="match status" value="1"/>
</dbReference>
<reference evidence="8 9" key="1">
    <citation type="submission" date="2017-06" db="EMBL/GenBank/DDBJ databases">
        <authorList>
            <person name="Kim H.J."/>
            <person name="Triplett B.A."/>
        </authorList>
    </citation>
    <scope>NUCLEOTIDE SEQUENCE [LARGE SCALE GENOMIC DNA]</scope>
    <source>
        <strain evidence="8 9">DSM 13116</strain>
    </source>
</reference>
<evidence type="ECO:0000256" key="3">
    <source>
        <dbReference type="ARBA" id="ARBA00022553"/>
    </source>
</evidence>
<dbReference type="InterPro" id="IPR036097">
    <property type="entry name" value="HisK_dim/P_sf"/>
</dbReference>
<evidence type="ECO:0000256" key="1">
    <source>
        <dbReference type="ARBA" id="ARBA00000085"/>
    </source>
</evidence>
<dbReference type="Pfam" id="PF00512">
    <property type="entry name" value="HisKA"/>
    <property type="match status" value="1"/>
</dbReference>
<dbReference type="PROSITE" id="PS50110">
    <property type="entry name" value="RESPONSE_REGULATORY"/>
    <property type="match status" value="1"/>
</dbReference>
<dbReference type="PANTHER" id="PTHR45339:SF1">
    <property type="entry name" value="HYBRID SIGNAL TRANSDUCTION HISTIDINE KINASE J"/>
    <property type="match status" value="1"/>
</dbReference>
<dbReference type="SUPFAM" id="SSF52172">
    <property type="entry name" value="CheY-like"/>
    <property type="match status" value="2"/>
</dbReference>
<keyword evidence="8" id="KW-0418">Kinase</keyword>
<dbReference type="EMBL" id="FZOC01000002">
    <property type="protein sequence ID" value="SNR76165.1"/>
    <property type="molecule type" value="Genomic_DNA"/>
</dbReference>
<organism evidence="8 9">
    <name type="scientific">Humidesulfovibrio mexicanus</name>
    <dbReference type="NCBI Taxonomy" id="147047"/>
    <lineage>
        <taxon>Bacteria</taxon>
        <taxon>Pseudomonadati</taxon>
        <taxon>Thermodesulfobacteriota</taxon>
        <taxon>Desulfovibrionia</taxon>
        <taxon>Desulfovibrionales</taxon>
        <taxon>Desulfovibrionaceae</taxon>
        <taxon>Humidesulfovibrio</taxon>
    </lineage>
</organism>
<dbReference type="SMART" id="SM00387">
    <property type="entry name" value="HATPase_c"/>
    <property type="match status" value="1"/>
</dbReference>
<keyword evidence="9" id="KW-1185">Reference proteome</keyword>